<accession>A0A7W7YE62</accession>
<keyword evidence="2" id="KW-0805">Transcription regulation</keyword>
<dbReference type="GO" id="GO:0006352">
    <property type="term" value="P:DNA-templated transcription initiation"/>
    <property type="evidence" value="ECO:0007669"/>
    <property type="project" value="InterPro"/>
</dbReference>
<reference evidence="8 9" key="1">
    <citation type="submission" date="2020-08" db="EMBL/GenBank/DDBJ databases">
        <title>Genomic Encyclopedia of Type Strains, Phase IV (KMG-IV): sequencing the most valuable type-strain genomes for metagenomic binning, comparative biology and taxonomic classification.</title>
        <authorList>
            <person name="Goeker M."/>
        </authorList>
    </citation>
    <scope>NUCLEOTIDE SEQUENCE [LARGE SCALE GENOMIC DNA]</scope>
    <source>
        <strain evidence="8 9">DSM 12252</strain>
    </source>
</reference>
<dbReference type="CDD" id="cd06171">
    <property type="entry name" value="Sigma70_r4"/>
    <property type="match status" value="1"/>
</dbReference>
<dbReference type="GO" id="GO:0003677">
    <property type="term" value="F:DNA binding"/>
    <property type="evidence" value="ECO:0007669"/>
    <property type="project" value="UniProtKB-KW"/>
</dbReference>
<keyword evidence="9" id="KW-1185">Reference proteome</keyword>
<evidence type="ECO:0000256" key="5">
    <source>
        <dbReference type="ARBA" id="ARBA00023163"/>
    </source>
</evidence>
<dbReference type="InterPro" id="IPR013324">
    <property type="entry name" value="RNA_pol_sigma_r3/r4-like"/>
</dbReference>
<dbReference type="AlphaFoldDB" id="A0A7W7YE62"/>
<dbReference type="InterPro" id="IPR013325">
    <property type="entry name" value="RNA_pol_sigma_r2"/>
</dbReference>
<evidence type="ECO:0000313" key="8">
    <source>
        <dbReference type="EMBL" id="MBB5034513.1"/>
    </source>
</evidence>
<name>A0A7W7YE62_9BACT</name>
<evidence type="ECO:0000256" key="1">
    <source>
        <dbReference type="ARBA" id="ARBA00010641"/>
    </source>
</evidence>
<evidence type="ECO:0000256" key="4">
    <source>
        <dbReference type="ARBA" id="ARBA00023125"/>
    </source>
</evidence>
<feature type="domain" description="RNA polymerase sigma-70 region 4" evidence="7">
    <location>
        <begin position="107"/>
        <end position="155"/>
    </location>
</feature>
<dbReference type="Gene3D" id="1.10.1740.10">
    <property type="match status" value="1"/>
</dbReference>
<evidence type="ECO:0000259" key="6">
    <source>
        <dbReference type="Pfam" id="PF04542"/>
    </source>
</evidence>
<keyword evidence="5" id="KW-0804">Transcription</keyword>
<sequence length="168" mass="19134">MSVAPTLPELYDAHAAGLFHYFASFTGTEADARDLLQDFFLKLGRQQIPPGIASMRAWLLRLAHHHAIDWLRRHQVRRRAEEAAPVEVFATHADPDQAELARQLTRALAALPLEQRSVAQLRLWDGLTFEEIADVQGIPLNTAASRYRYALEKLRTQLRPLYDELKPS</sequence>
<comment type="caution">
    <text evidence="8">The sequence shown here is derived from an EMBL/GenBank/DDBJ whole genome shotgun (WGS) entry which is preliminary data.</text>
</comment>
<comment type="similarity">
    <text evidence="1">Belongs to the sigma-70 factor family. ECF subfamily.</text>
</comment>
<dbReference type="PANTHER" id="PTHR43133">
    <property type="entry name" value="RNA POLYMERASE ECF-TYPE SIGMA FACTO"/>
    <property type="match status" value="1"/>
</dbReference>
<dbReference type="SUPFAM" id="SSF88659">
    <property type="entry name" value="Sigma3 and sigma4 domains of RNA polymerase sigma factors"/>
    <property type="match status" value="1"/>
</dbReference>
<evidence type="ECO:0000313" key="9">
    <source>
        <dbReference type="Proteomes" id="UP000590740"/>
    </source>
</evidence>
<evidence type="ECO:0000259" key="7">
    <source>
        <dbReference type="Pfam" id="PF04545"/>
    </source>
</evidence>
<dbReference type="RefSeq" id="WP_184342397.1">
    <property type="nucleotide sequence ID" value="NZ_JACHIG010000010.1"/>
</dbReference>
<proteinExistence type="inferred from homology"/>
<dbReference type="GO" id="GO:0016987">
    <property type="term" value="F:sigma factor activity"/>
    <property type="evidence" value="ECO:0007669"/>
    <property type="project" value="UniProtKB-KW"/>
</dbReference>
<dbReference type="InterPro" id="IPR007627">
    <property type="entry name" value="RNA_pol_sigma70_r2"/>
</dbReference>
<dbReference type="InterPro" id="IPR039425">
    <property type="entry name" value="RNA_pol_sigma-70-like"/>
</dbReference>
<dbReference type="SUPFAM" id="SSF88946">
    <property type="entry name" value="Sigma2 domain of RNA polymerase sigma factors"/>
    <property type="match status" value="1"/>
</dbReference>
<dbReference type="NCBIfam" id="TIGR02937">
    <property type="entry name" value="sigma70-ECF"/>
    <property type="match status" value="1"/>
</dbReference>
<keyword evidence="3" id="KW-0731">Sigma factor</keyword>
<keyword evidence="4" id="KW-0238">DNA-binding</keyword>
<dbReference type="Pfam" id="PF04545">
    <property type="entry name" value="Sigma70_r4"/>
    <property type="match status" value="1"/>
</dbReference>
<dbReference type="Pfam" id="PF04542">
    <property type="entry name" value="Sigma70_r2"/>
    <property type="match status" value="1"/>
</dbReference>
<evidence type="ECO:0000256" key="3">
    <source>
        <dbReference type="ARBA" id="ARBA00023082"/>
    </source>
</evidence>
<dbReference type="InterPro" id="IPR007630">
    <property type="entry name" value="RNA_pol_sigma70_r4"/>
</dbReference>
<organism evidence="8 9">
    <name type="scientific">Prosthecobacter vanneervenii</name>
    <dbReference type="NCBI Taxonomy" id="48466"/>
    <lineage>
        <taxon>Bacteria</taxon>
        <taxon>Pseudomonadati</taxon>
        <taxon>Verrucomicrobiota</taxon>
        <taxon>Verrucomicrobiia</taxon>
        <taxon>Verrucomicrobiales</taxon>
        <taxon>Verrucomicrobiaceae</taxon>
        <taxon>Prosthecobacter</taxon>
    </lineage>
</organism>
<dbReference type="InterPro" id="IPR036388">
    <property type="entry name" value="WH-like_DNA-bd_sf"/>
</dbReference>
<dbReference type="EMBL" id="JACHIG010000010">
    <property type="protein sequence ID" value="MBB5034513.1"/>
    <property type="molecule type" value="Genomic_DNA"/>
</dbReference>
<protein>
    <submittedName>
        <fullName evidence="8">RNA polymerase sigma-70 factor (ECF subfamily)</fullName>
    </submittedName>
</protein>
<dbReference type="Proteomes" id="UP000590740">
    <property type="component" value="Unassembled WGS sequence"/>
</dbReference>
<dbReference type="PANTHER" id="PTHR43133:SF8">
    <property type="entry name" value="RNA POLYMERASE SIGMA FACTOR HI_1459-RELATED"/>
    <property type="match status" value="1"/>
</dbReference>
<dbReference type="Gene3D" id="1.10.10.10">
    <property type="entry name" value="Winged helix-like DNA-binding domain superfamily/Winged helix DNA-binding domain"/>
    <property type="match status" value="1"/>
</dbReference>
<gene>
    <name evidence="8" type="ORF">HNQ65_004118</name>
</gene>
<feature type="domain" description="RNA polymerase sigma-70 region 2" evidence="6">
    <location>
        <begin position="10"/>
        <end position="75"/>
    </location>
</feature>
<evidence type="ECO:0000256" key="2">
    <source>
        <dbReference type="ARBA" id="ARBA00023015"/>
    </source>
</evidence>
<dbReference type="InterPro" id="IPR014284">
    <property type="entry name" value="RNA_pol_sigma-70_dom"/>
</dbReference>